<proteinExistence type="predicted"/>
<gene>
    <name evidence="2" type="ORF">Cantr_03910</name>
</gene>
<organism evidence="2 3">
    <name type="scientific">Candida viswanathii</name>
    <dbReference type="NCBI Taxonomy" id="5486"/>
    <lineage>
        <taxon>Eukaryota</taxon>
        <taxon>Fungi</taxon>
        <taxon>Dikarya</taxon>
        <taxon>Ascomycota</taxon>
        <taxon>Saccharomycotina</taxon>
        <taxon>Pichiomycetes</taxon>
        <taxon>Debaryomycetaceae</taxon>
        <taxon>Candida/Lodderomyces clade</taxon>
        <taxon>Candida</taxon>
    </lineage>
</organism>
<sequence>MIQDIFSTYPYYMVNLIISLIFIINHIFRKNYQLGLLTIWNIIIISYTPIHSISLDHLPVYDSQILLTFFTSIVISYSCLRQENRRSIFDKFTYVLAFITATVVLVAFLPDDMLLTSTSTIRNQIKFDHVFTALTITYLMDAVTKFGFLCDFPTVLVQGIWTYNAIVLVISMWFMIYSKDTLVNILTIMERGTDRQDASFITSVIISNLNQLEQDYKICSQGATLFQECLQERNMDNLQTTYEIAKIMAINCWSILNLFSFVLIPSIIAVIYNRRQVLEDRKEQEVLDEKTESVV</sequence>
<dbReference type="OrthoDB" id="4013630at2759"/>
<keyword evidence="1" id="KW-1133">Transmembrane helix</keyword>
<dbReference type="AlphaFoldDB" id="A0A367XMG2"/>
<feature type="transmembrane region" description="Helical" evidence="1">
    <location>
        <begin position="92"/>
        <end position="110"/>
    </location>
</feature>
<dbReference type="Proteomes" id="UP000253472">
    <property type="component" value="Unassembled WGS sequence"/>
</dbReference>
<feature type="transmembrane region" description="Helical" evidence="1">
    <location>
        <begin position="61"/>
        <end position="80"/>
    </location>
</feature>
<accession>A0A367XMG2</accession>
<feature type="transmembrane region" description="Helical" evidence="1">
    <location>
        <begin position="155"/>
        <end position="176"/>
    </location>
</feature>
<keyword evidence="1" id="KW-0812">Transmembrane</keyword>
<feature type="transmembrane region" description="Helical" evidence="1">
    <location>
        <begin position="12"/>
        <end position="28"/>
    </location>
</feature>
<dbReference type="EMBL" id="QLNQ01000030">
    <property type="protein sequence ID" value="RCK54825.1"/>
    <property type="molecule type" value="Genomic_DNA"/>
</dbReference>
<feature type="transmembrane region" description="Helical" evidence="1">
    <location>
        <begin position="247"/>
        <end position="272"/>
    </location>
</feature>
<reference evidence="2 3" key="1">
    <citation type="submission" date="2018-06" db="EMBL/GenBank/DDBJ databases">
        <title>Whole genome sequencing of Candida tropicalis (genome annotated by CSBL at Korea University).</title>
        <authorList>
            <person name="Ahn J."/>
        </authorList>
    </citation>
    <scope>NUCLEOTIDE SEQUENCE [LARGE SCALE GENOMIC DNA]</scope>
    <source>
        <strain evidence="2 3">ATCC 20962</strain>
    </source>
</reference>
<keyword evidence="1" id="KW-0472">Membrane</keyword>
<feature type="transmembrane region" description="Helical" evidence="1">
    <location>
        <begin position="35"/>
        <end position="55"/>
    </location>
</feature>
<comment type="caution">
    <text evidence="2">The sequence shown here is derived from an EMBL/GenBank/DDBJ whole genome shotgun (WGS) entry which is preliminary data.</text>
</comment>
<evidence type="ECO:0000313" key="3">
    <source>
        <dbReference type="Proteomes" id="UP000253472"/>
    </source>
</evidence>
<evidence type="ECO:0000313" key="2">
    <source>
        <dbReference type="EMBL" id="RCK54825.1"/>
    </source>
</evidence>
<protein>
    <submittedName>
        <fullName evidence="2">Uncharacterized protein</fullName>
    </submittedName>
</protein>
<name>A0A367XMG2_9ASCO</name>
<keyword evidence="3" id="KW-1185">Reference proteome</keyword>
<evidence type="ECO:0000256" key="1">
    <source>
        <dbReference type="SAM" id="Phobius"/>
    </source>
</evidence>